<sequence length="477" mass="52310">MLSSHVSRGSAHRWAPLLSALARRSLSSSLASPAVAEQPAPRPWVYDMTKSELIARMQEFDLEPYRARQLWSWIYQQGVVDPYKMTTFSLPLRERLAREIFQFGLPSVVDPLRSDDDTRKWLLRLDGSLVMPESIGPDRPCVHAPFDPERGIGLRPDLQDEGPGMWKSLASAAKKPGVIETVFIPRGSTGTACLSSQVGCSLQCSFCRTGAMSKAALRNLSSGEIVAQFLSQRLALGDFPSSRPERIVSNIVMMGMGEPLLNYRNLTRAVEVLSSEDGLALSRRRIIVSTSGIVPLIERMGHDLGVELAVSLHAVNDRLRDELVPINKQYPIEMLLDACRKYPTNKPAKKVTFEYVMLKGVNDSVEEARQLARLLRPIPSLVNLIPFNPWEGSPYGTSTVEAIEAFTAALHDESSRHRGQIIHVTVRWPRGRDIMAACGQLANKGVAQASRASALVDSLPAAGESPPVGESGAAAQA</sequence>
<dbReference type="Gene3D" id="1.10.150.530">
    <property type="match status" value="1"/>
</dbReference>
<dbReference type="Proteomes" id="UP000030693">
    <property type="component" value="Unassembled WGS sequence"/>
</dbReference>
<evidence type="ECO:0000256" key="7">
    <source>
        <dbReference type="ARBA" id="ARBA00022679"/>
    </source>
</evidence>
<keyword evidence="9" id="KW-0819">tRNA processing</keyword>
<proteinExistence type="inferred from homology"/>
<dbReference type="InterPro" id="IPR007197">
    <property type="entry name" value="rSAM"/>
</dbReference>
<dbReference type="STRING" id="691883.A0A058ZCY3"/>
<comment type="cofactor">
    <cofactor evidence="1">
        <name>[4Fe-4S] cluster</name>
        <dbReference type="ChEBI" id="CHEBI:49883"/>
    </cofactor>
</comment>
<evidence type="ECO:0000256" key="11">
    <source>
        <dbReference type="ARBA" id="ARBA00023004"/>
    </source>
</evidence>
<dbReference type="Gene3D" id="3.20.20.70">
    <property type="entry name" value="Aldolase class I"/>
    <property type="match status" value="1"/>
</dbReference>
<evidence type="ECO:0000256" key="2">
    <source>
        <dbReference type="ARBA" id="ARBA00004496"/>
    </source>
</evidence>
<keyword evidence="4" id="KW-0963">Cytoplasm</keyword>
<evidence type="ECO:0000256" key="9">
    <source>
        <dbReference type="ARBA" id="ARBA00022694"/>
    </source>
</evidence>
<dbReference type="PROSITE" id="PS51918">
    <property type="entry name" value="RADICAL_SAM"/>
    <property type="match status" value="1"/>
</dbReference>
<keyword evidence="5" id="KW-0698">rRNA processing</keyword>
<dbReference type="InterPro" id="IPR013785">
    <property type="entry name" value="Aldolase_TIM"/>
</dbReference>
<dbReference type="RefSeq" id="XP_009494420.1">
    <property type="nucleotide sequence ID" value="XM_009496145.1"/>
</dbReference>
<keyword evidence="11" id="KW-0408">Iron</keyword>
<evidence type="ECO:0000256" key="4">
    <source>
        <dbReference type="ARBA" id="ARBA00022490"/>
    </source>
</evidence>
<protein>
    <recommendedName>
        <fullName evidence="13">Radical SAM core domain-containing protein</fullName>
    </recommendedName>
</protein>
<keyword evidence="7" id="KW-0808">Transferase</keyword>
<evidence type="ECO:0000256" key="12">
    <source>
        <dbReference type="ARBA" id="ARBA00023014"/>
    </source>
</evidence>
<dbReference type="InterPro" id="IPR004383">
    <property type="entry name" value="rRNA_lsu_MTrfase_RlmN/Cfr"/>
</dbReference>
<dbReference type="SFLD" id="SFLDG01062">
    <property type="entry name" value="methyltransferase_(Class_A)"/>
    <property type="match status" value="1"/>
</dbReference>
<gene>
    <name evidence="14" type="ORF">H696_02243</name>
</gene>
<dbReference type="EMBL" id="KB932203">
    <property type="protein sequence ID" value="KCV71297.1"/>
    <property type="molecule type" value="Genomic_DNA"/>
</dbReference>
<dbReference type="GO" id="GO:0008173">
    <property type="term" value="F:RNA methyltransferase activity"/>
    <property type="evidence" value="ECO:0007669"/>
    <property type="project" value="InterPro"/>
</dbReference>
<dbReference type="PANTHER" id="PTHR30544">
    <property type="entry name" value="23S RRNA METHYLTRANSFERASE"/>
    <property type="match status" value="1"/>
</dbReference>
<keyword evidence="12" id="KW-0411">Iron-sulfur</keyword>
<dbReference type="SFLD" id="SFLDF00275">
    <property type="entry name" value="adenosine_C2_methyltransferase"/>
    <property type="match status" value="1"/>
</dbReference>
<accession>A0A058ZCY3</accession>
<feature type="domain" description="Radical SAM core" evidence="13">
    <location>
        <begin position="186"/>
        <end position="430"/>
    </location>
</feature>
<dbReference type="SUPFAM" id="SSF102114">
    <property type="entry name" value="Radical SAM enzymes"/>
    <property type="match status" value="1"/>
</dbReference>
<evidence type="ECO:0000256" key="8">
    <source>
        <dbReference type="ARBA" id="ARBA00022691"/>
    </source>
</evidence>
<evidence type="ECO:0000256" key="3">
    <source>
        <dbReference type="ARBA" id="ARBA00022485"/>
    </source>
</evidence>
<dbReference type="GO" id="GO:0030488">
    <property type="term" value="P:tRNA methylation"/>
    <property type="evidence" value="ECO:0007669"/>
    <property type="project" value="InterPro"/>
</dbReference>
<evidence type="ECO:0000259" key="13">
    <source>
        <dbReference type="PROSITE" id="PS51918"/>
    </source>
</evidence>
<evidence type="ECO:0000313" key="15">
    <source>
        <dbReference type="Proteomes" id="UP000030693"/>
    </source>
</evidence>
<dbReference type="AlphaFoldDB" id="A0A058ZCY3"/>
<comment type="subcellular location">
    <subcellularLocation>
        <location evidence="2">Cytoplasm</location>
    </subcellularLocation>
</comment>
<dbReference type="GO" id="GO:0005737">
    <property type="term" value="C:cytoplasm"/>
    <property type="evidence" value="ECO:0007669"/>
    <property type="project" value="UniProtKB-SubCell"/>
</dbReference>
<dbReference type="GO" id="GO:0046872">
    <property type="term" value="F:metal ion binding"/>
    <property type="evidence" value="ECO:0007669"/>
    <property type="project" value="UniProtKB-KW"/>
</dbReference>
<keyword evidence="6" id="KW-0489">Methyltransferase</keyword>
<keyword evidence="3" id="KW-0004">4Fe-4S</keyword>
<dbReference type="PANTHER" id="PTHR30544:SF5">
    <property type="entry name" value="RADICAL SAM CORE DOMAIN-CONTAINING PROTEIN"/>
    <property type="match status" value="1"/>
</dbReference>
<dbReference type="Pfam" id="PF04055">
    <property type="entry name" value="Radical_SAM"/>
    <property type="match status" value="1"/>
</dbReference>
<dbReference type="NCBIfam" id="TIGR00048">
    <property type="entry name" value="rRNA_mod_RlmN"/>
    <property type="match status" value="1"/>
</dbReference>
<dbReference type="CDD" id="cd01335">
    <property type="entry name" value="Radical_SAM"/>
    <property type="match status" value="1"/>
</dbReference>
<dbReference type="InterPro" id="IPR027492">
    <property type="entry name" value="RNA_MTrfase_RlmN"/>
</dbReference>
<dbReference type="GO" id="GO:0051539">
    <property type="term" value="F:4 iron, 4 sulfur cluster binding"/>
    <property type="evidence" value="ECO:0007669"/>
    <property type="project" value="UniProtKB-KW"/>
</dbReference>
<dbReference type="Pfam" id="PF21016">
    <property type="entry name" value="RlmN_N"/>
    <property type="match status" value="1"/>
</dbReference>
<name>A0A058ZCY3_FONAL</name>
<dbReference type="HAMAP" id="MF_01849">
    <property type="entry name" value="RNA_methyltr_RlmN"/>
    <property type="match status" value="1"/>
</dbReference>
<evidence type="ECO:0000256" key="5">
    <source>
        <dbReference type="ARBA" id="ARBA00022552"/>
    </source>
</evidence>
<dbReference type="InterPro" id="IPR048641">
    <property type="entry name" value="RlmN_N"/>
</dbReference>
<dbReference type="InterPro" id="IPR058240">
    <property type="entry name" value="rSAM_sf"/>
</dbReference>
<dbReference type="OrthoDB" id="538249at2759"/>
<keyword evidence="10" id="KW-0479">Metal-binding</keyword>
<dbReference type="eggNOG" id="ENOG502QV91">
    <property type="taxonomic scope" value="Eukaryota"/>
</dbReference>
<reference evidence="14" key="1">
    <citation type="submission" date="2013-04" db="EMBL/GenBank/DDBJ databases">
        <title>The Genome Sequence of Fonticula alba ATCC 38817.</title>
        <authorList>
            <consortium name="The Broad Institute Genomics Platform"/>
            <person name="Russ C."/>
            <person name="Cuomo C."/>
            <person name="Burger G."/>
            <person name="Gray M.W."/>
            <person name="Holland P.W.H."/>
            <person name="King N."/>
            <person name="Lang F.B.F."/>
            <person name="Roger A.J."/>
            <person name="Ruiz-Trillo I."/>
            <person name="Brown M."/>
            <person name="Walker B."/>
            <person name="Young S."/>
            <person name="Zeng Q."/>
            <person name="Gargeya S."/>
            <person name="Fitzgerald M."/>
            <person name="Haas B."/>
            <person name="Abouelleil A."/>
            <person name="Allen A.W."/>
            <person name="Alvarado L."/>
            <person name="Arachchi H.M."/>
            <person name="Berlin A.M."/>
            <person name="Chapman S.B."/>
            <person name="Gainer-Dewar J."/>
            <person name="Goldberg J."/>
            <person name="Griggs A."/>
            <person name="Gujja S."/>
            <person name="Hansen M."/>
            <person name="Howarth C."/>
            <person name="Imamovic A."/>
            <person name="Ireland A."/>
            <person name="Larimer J."/>
            <person name="McCowan C."/>
            <person name="Murphy C."/>
            <person name="Pearson M."/>
            <person name="Poon T.W."/>
            <person name="Priest M."/>
            <person name="Roberts A."/>
            <person name="Saif S."/>
            <person name="Shea T."/>
            <person name="Sisk P."/>
            <person name="Sykes S."/>
            <person name="Wortman J."/>
            <person name="Nusbaum C."/>
            <person name="Birren B."/>
        </authorList>
    </citation>
    <scope>NUCLEOTIDE SEQUENCE [LARGE SCALE GENOMIC DNA]</scope>
    <source>
        <strain evidence="14">ATCC 38817</strain>
    </source>
</reference>
<organism evidence="14">
    <name type="scientific">Fonticula alba</name>
    <name type="common">Slime mold</name>
    <dbReference type="NCBI Taxonomy" id="691883"/>
    <lineage>
        <taxon>Eukaryota</taxon>
        <taxon>Rotosphaerida</taxon>
        <taxon>Fonticulaceae</taxon>
        <taxon>Fonticula</taxon>
    </lineage>
</organism>
<dbReference type="SFLD" id="SFLDS00029">
    <property type="entry name" value="Radical_SAM"/>
    <property type="match status" value="1"/>
</dbReference>
<keyword evidence="8" id="KW-0949">S-adenosyl-L-methionine</keyword>
<dbReference type="InterPro" id="IPR040072">
    <property type="entry name" value="Methyltransferase_A"/>
</dbReference>
<evidence type="ECO:0000313" key="14">
    <source>
        <dbReference type="EMBL" id="KCV71297.1"/>
    </source>
</evidence>
<evidence type="ECO:0000256" key="10">
    <source>
        <dbReference type="ARBA" id="ARBA00022723"/>
    </source>
</evidence>
<evidence type="ECO:0000256" key="1">
    <source>
        <dbReference type="ARBA" id="ARBA00001966"/>
    </source>
</evidence>
<dbReference type="GeneID" id="20526968"/>
<evidence type="ECO:0000256" key="6">
    <source>
        <dbReference type="ARBA" id="ARBA00022603"/>
    </source>
</evidence>
<keyword evidence="15" id="KW-1185">Reference proteome</keyword>
<dbReference type="GO" id="GO:0070475">
    <property type="term" value="P:rRNA base methylation"/>
    <property type="evidence" value="ECO:0007669"/>
    <property type="project" value="InterPro"/>
</dbReference>